<feature type="signal peptide" evidence="2">
    <location>
        <begin position="1"/>
        <end position="22"/>
    </location>
</feature>
<comment type="caution">
    <text evidence="3">The sequence shown here is derived from an EMBL/GenBank/DDBJ whole genome shotgun (WGS) entry which is preliminary data.</text>
</comment>
<reference evidence="3 4" key="2">
    <citation type="journal article" date="2017" name="Genome Biol.">
        <title>New reference genome sequences of hot pepper reveal the massive evolution of plant disease-resistance genes by retroduplication.</title>
        <authorList>
            <person name="Kim S."/>
            <person name="Park J."/>
            <person name="Yeom S.I."/>
            <person name="Kim Y.M."/>
            <person name="Seo E."/>
            <person name="Kim K.T."/>
            <person name="Kim M.S."/>
            <person name="Lee J.M."/>
            <person name="Cheong K."/>
            <person name="Shin H.S."/>
            <person name="Kim S.B."/>
            <person name="Han K."/>
            <person name="Lee J."/>
            <person name="Park M."/>
            <person name="Lee H.A."/>
            <person name="Lee H.Y."/>
            <person name="Lee Y."/>
            <person name="Oh S."/>
            <person name="Lee J.H."/>
            <person name="Choi E."/>
            <person name="Choi E."/>
            <person name="Lee S.E."/>
            <person name="Jeon J."/>
            <person name="Kim H."/>
            <person name="Choi G."/>
            <person name="Song H."/>
            <person name="Lee J."/>
            <person name="Lee S.C."/>
            <person name="Kwon J.K."/>
            <person name="Lee H.Y."/>
            <person name="Koo N."/>
            <person name="Hong Y."/>
            <person name="Kim R.W."/>
            <person name="Kang W.H."/>
            <person name="Huh J.H."/>
            <person name="Kang B.C."/>
            <person name="Yang T.J."/>
            <person name="Lee Y.H."/>
            <person name="Bennetzen J.L."/>
            <person name="Choi D."/>
        </authorList>
    </citation>
    <scope>NUCLEOTIDE SEQUENCE [LARGE SCALE GENOMIC DNA]</scope>
    <source>
        <strain evidence="4">cv. CM334</strain>
    </source>
</reference>
<gene>
    <name evidence="3" type="ORF">T459_06772</name>
</gene>
<evidence type="ECO:0000256" key="2">
    <source>
        <dbReference type="SAM" id="SignalP"/>
    </source>
</evidence>
<feature type="chain" id="PRO_5013579070" evidence="2">
    <location>
        <begin position="23"/>
        <end position="116"/>
    </location>
</feature>
<keyword evidence="2" id="KW-0732">Signal</keyword>
<protein>
    <submittedName>
        <fullName evidence="3">Uncharacterized protein</fullName>
    </submittedName>
</protein>
<proteinExistence type="predicted"/>
<organism evidence="3 4">
    <name type="scientific">Capsicum annuum</name>
    <name type="common">Capsicum pepper</name>
    <dbReference type="NCBI Taxonomy" id="4072"/>
    <lineage>
        <taxon>Eukaryota</taxon>
        <taxon>Viridiplantae</taxon>
        <taxon>Streptophyta</taxon>
        <taxon>Embryophyta</taxon>
        <taxon>Tracheophyta</taxon>
        <taxon>Spermatophyta</taxon>
        <taxon>Magnoliopsida</taxon>
        <taxon>eudicotyledons</taxon>
        <taxon>Gunneridae</taxon>
        <taxon>Pentapetalae</taxon>
        <taxon>asterids</taxon>
        <taxon>lamiids</taxon>
        <taxon>Solanales</taxon>
        <taxon>Solanaceae</taxon>
        <taxon>Solanoideae</taxon>
        <taxon>Capsiceae</taxon>
        <taxon>Capsicum</taxon>
    </lineage>
</organism>
<evidence type="ECO:0000313" key="3">
    <source>
        <dbReference type="EMBL" id="PHT91659.1"/>
    </source>
</evidence>
<name>A0A2G3ABM6_CAPAN</name>
<dbReference type="EMBL" id="AYRZ02000002">
    <property type="protein sequence ID" value="PHT91659.1"/>
    <property type="molecule type" value="Genomic_DNA"/>
</dbReference>
<keyword evidence="4" id="KW-1185">Reference proteome</keyword>
<dbReference type="AlphaFoldDB" id="A0A2G3ABM6"/>
<dbReference type="Proteomes" id="UP000222542">
    <property type="component" value="Unassembled WGS sequence"/>
</dbReference>
<sequence length="116" mass="13169">MVSYRFTIQLVLLIALMLVASARKIPVKPQQMVDDNSGDVAFDSMKISHMNTQVDNQMVKKNKRSPLGTNHFPEQNNERSKTDESMEFVDAEDEVAELMHKDYTGSKRGRVPPSNN</sequence>
<dbReference type="Gramene" id="PHT91659">
    <property type="protein sequence ID" value="PHT91659"/>
    <property type="gene ID" value="T459_06772"/>
</dbReference>
<reference evidence="3 4" key="1">
    <citation type="journal article" date="2014" name="Nat. Genet.">
        <title>Genome sequence of the hot pepper provides insights into the evolution of pungency in Capsicum species.</title>
        <authorList>
            <person name="Kim S."/>
            <person name="Park M."/>
            <person name="Yeom S.I."/>
            <person name="Kim Y.M."/>
            <person name="Lee J.M."/>
            <person name="Lee H.A."/>
            <person name="Seo E."/>
            <person name="Choi J."/>
            <person name="Cheong K."/>
            <person name="Kim K.T."/>
            <person name="Jung K."/>
            <person name="Lee G.W."/>
            <person name="Oh S.K."/>
            <person name="Bae C."/>
            <person name="Kim S.B."/>
            <person name="Lee H.Y."/>
            <person name="Kim S.Y."/>
            <person name="Kim M.S."/>
            <person name="Kang B.C."/>
            <person name="Jo Y.D."/>
            <person name="Yang H.B."/>
            <person name="Jeong H.J."/>
            <person name="Kang W.H."/>
            <person name="Kwon J.K."/>
            <person name="Shin C."/>
            <person name="Lim J.Y."/>
            <person name="Park J.H."/>
            <person name="Huh J.H."/>
            <person name="Kim J.S."/>
            <person name="Kim B.D."/>
            <person name="Cohen O."/>
            <person name="Paran I."/>
            <person name="Suh M.C."/>
            <person name="Lee S.B."/>
            <person name="Kim Y.K."/>
            <person name="Shin Y."/>
            <person name="Noh S.J."/>
            <person name="Park J."/>
            <person name="Seo Y.S."/>
            <person name="Kwon S.Y."/>
            <person name="Kim H.A."/>
            <person name="Park J.M."/>
            <person name="Kim H.J."/>
            <person name="Choi S.B."/>
            <person name="Bosland P.W."/>
            <person name="Reeves G."/>
            <person name="Jo S.H."/>
            <person name="Lee B.W."/>
            <person name="Cho H.T."/>
            <person name="Choi H.S."/>
            <person name="Lee M.S."/>
            <person name="Yu Y."/>
            <person name="Do Choi Y."/>
            <person name="Park B.S."/>
            <person name="van Deynze A."/>
            <person name="Ashrafi H."/>
            <person name="Hill T."/>
            <person name="Kim W.T."/>
            <person name="Pai H.S."/>
            <person name="Ahn H.K."/>
            <person name="Yeam I."/>
            <person name="Giovannoni J.J."/>
            <person name="Rose J.K."/>
            <person name="Sorensen I."/>
            <person name="Lee S.J."/>
            <person name="Kim R.W."/>
            <person name="Choi I.Y."/>
            <person name="Choi B.S."/>
            <person name="Lim J.S."/>
            <person name="Lee Y.H."/>
            <person name="Choi D."/>
        </authorList>
    </citation>
    <scope>NUCLEOTIDE SEQUENCE [LARGE SCALE GENOMIC DNA]</scope>
    <source>
        <strain evidence="4">cv. CM334</strain>
    </source>
</reference>
<accession>A0A2G3ABM6</accession>
<evidence type="ECO:0000313" key="4">
    <source>
        <dbReference type="Proteomes" id="UP000222542"/>
    </source>
</evidence>
<feature type="region of interest" description="Disordered" evidence="1">
    <location>
        <begin position="51"/>
        <end position="88"/>
    </location>
</feature>
<evidence type="ECO:0000256" key="1">
    <source>
        <dbReference type="SAM" id="MobiDB-lite"/>
    </source>
</evidence>